<organism evidence="3 4">
    <name type="scientific">Puccinia triticina</name>
    <dbReference type="NCBI Taxonomy" id="208348"/>
    <lineage>
        <taxon>Eukaryota</taxon>
        <taxon>Fungi</taxon>
        <taxon>Dikarya</taxon>
        <taxon>Basidiomycota</taxon>
        <taxon>Pucciniomycotina</taxon>
        <taxon>Pucciniomycetes</taxon>
        <taxon>Pucciniales</taxon>
        <taxon>Pucciniaceae</taxon>
        <taxon>Puccinia</taxon>
    </lineage>
</organism>
<accession>A0ABY7CPL1</accession>
<dbReference type="Proteomes" id="UP001164743">
    <property type="component" value="Chromosome 7A"/>
</dbReference>
<sequence>MHVRQLATILSICLSCRQAIAPPAVFDPSESIKPIVTLAMTPHDVLGTSGLALDATQQAALRESPHLYTRQLGAAFTEAFNTLGFITSNPKHDFTSSILGSLEGYYHTITQELPEELRQKQLKLFRNSFYSRLHDLATELGSAEWTTRAQGAQQNLEKRLKIVALDFEMKHIAPAADKEILDVIEKMGQKIKQDPRHREVLTQLKEMKDHMQTHLPHTVVFEDVQYLKKEQVESALKEIIQSYPRSVNSHAALKPADQKISPAVTHATSARPAGLPPSPPMVTAAA</sequence>
<evidence type="ECO:0000256" key="2">
    <source>
        <dbReference type="SAM" id="SignalP"/>
    </source>
</evidence>
<feature type="signal peptide" evidence="2">
    <location>
        <begin position="1"/>
        <end position="21"/>
    </location>
</feature>
<dbReference type="EMBL" id="CP110427">
    <property type="protein sequence ID" value="WAQ86868.1"/>
    <property type="molecule type" value="Genomic_DNA"/>
</dbReference>
<evidence type="ECO:0000256" key="1">
    <source>
        <dbReference type="SAM" id="MobiDB-lite"/>
    </source>
</evidence>
<evidence type="ECO:0000313" key="3">
    <source>
        <dbReference type="EMBL" id="WAQ86868.1"/>
    </source>
</evidence>
<protein>
    <recommendedName>
        <fullName evidence="5">Hemerythrin-like domain-containing protein</fullName>
    </recommendedName>
</protein>
<feature type="chain" id="PRO_5047076707" description="Hemerythrin-like domain-containing protein" evidence="2">
    <location>
        <begin position="22"/>
        <end position="286"/>
    </location>
</feature>
<dbReference type="GeneID" id="77812114"/>
<keyword evidence="2" id="KW-0732">Signal</keyword>
<gene>
    <name evidence="3" type="ORF">PtA15_7A597</name>
</gene>
<evidence type="ECO:0000313" key="4">
    <source>
        <dbReference type="Proteomes" id="UP001164743"/>
    </source>
</evidence>
<evidence type="ECO:0008006" key="5">
    <source>
        <dbReference type="Google" id="ProtNLM"/>
    </source>
</evidence>
<proteinExistence type="predicted"/>
<feature type="region of interest" description="Disordered" evidence="1">
    <location>
        <begin position="251"/>
        <end position="286"/>
    </location>
</feature>
<dbReference type="RefSeq" id="XP_053022423.1">
    <property type="nucleotide sequence ID" value="XM_053171219.1"/>
</dbReference>
<keyword evidence="4" id="KW-1185">Reference proteome</keyword>
<reference evidence="3" key="1">
    <citation type="submission" date="2022-10" db="EMBL/GenBank/DDBJ databases">
        <title>Puccinia triticina Genome sequencing and assembly.</title>
        <authorList>
            <person name="Li C."/>
        </authorList>
    </citation>
    <scope>NUCLEOTIDE SEQUENCE</scope>
    <source>
        <strain evidence="3">Pt15</strain>
    </source>
</reference>
<name>A0ABY7CPL1_9BASI</name>